<evidence type="ECO:0000256" key="1">
    <source>
        <dbReference type="ARBA" id="ARBA00022490"/>
    </source>
</evidence>
<dbReference type="InterPro" id="IPR001537">
    <property type="entry name" value="SpoU_MeTrfase"/>
</dbReference>
<evidence type="ECO:0000256" key="6">
    <source>
        <dbReference type="HAMAP-Rule" id="MF_01885"/>
    </source>
</evidence>
<dbReference type="PIRSF" id="PIRSF029256">
    <property type="entry name" value="SpoU_TrmH_prd"/>
    <property type="match status" value="1"/>
</dbReference>
<dbReference type="SUPFAM" id="SSF75217">
    <property type="entry name" value="alpha/beta knot"/>
    <property type="match status" value="1"/>
</dbReference>
<dbReference type="GO" id="GO:0008168">
    <property type="term" value="F:methyltransferase activity"/>
    <property type="evidence" value="ECO:0007669"/>
    <property type="project" value="UniProtKB-KW"/>
</dbReference>
<name>A0ABT1CLH7_9HYPH</name>
<evidence type="ECO:0000259" key="7">
    <source>
        <dbReference type="Pfam" id="PF00588"/>
    </source>
</evidence>
<comment type="catalytic activity">
    <reaction evidence="6">
        <text>5-carboxymethylaminomethyluridine(34) in tRNA(Leu) + S-adenosyl-L-methionine = 5-carboxymethylaminomethyl-2'-O-methyluridine(34) in tRNA(Leu) + S-adenosyl-L-homocysteine + H(+)</text>
        <dbReference type="Rhea" id="RHEA:43088"/>
        <dbReference type="Rhea" id="RHEA-COMP:10333"/>
        <dbReference type="Rhea" id="RHEA-COMP:10334"/>
        <dbReference type="ChEBI" id="CHEBI:15378"/>
        <dbReference type="ChEBI" id="CHEBI:57856"/>
        <dbReference type="ChEBI" id="CHEBI:59789"/>
        <dbReference type="ChEBI" id="CHEBI:74508"/>
        <dbReference type="ChEBI" id="CHEBI:74511"/>
        <dbReference type="EC" id="2.1.1.207"/>
    </reaction>
</comment>
<dbReference type="Proteomes" id="UP001320715">
    <property type="component" value="Unassembled WGS sequence"/>
</dbReference>
<evidence type="ECO:0000256" key="2">
    <source>
        <dbReference type="ARBA" id="ARBA00022603"/>
    </source>
</evidence>
<keyword evidence="2 6" id="KW-0489">Methyltransferase</keyword>
<keyword evidence="3 6" id="KW-0808">Transferase</keyword>
<dbReference type="Pfam" id="PF00588">
    <property type="entry name" value="SpoU_methylase"/>
    <property type="match status" value="1"/>
</dbReference>
<dbReference type="Gene3D" id="3.40.1280.10">
    <property type="match status" value="1"/>
</dbReference>
<feature type="domain" description="tRNA/rRNA methyltransferase SpoU type" evidence="7">
    <location>
        <begin position="12"/>
        <end position="152"/>
    </location>
</feature>
<gene>
    <name evidence="6" type="primary">trmL</name>
    <name evidence="8" type="ORF">GTW23_02675</name>
</gene>
<dbReference type="InterPro" id="IPR029028">
    <property type="entry name" value="Alpha/beta_knot_MTases"/>
</dbReference>
<dbReference type="HAMAP" id="MF_01885">
    <property type="entry name" value="tRNA_methyltr_TrmL"/>
    <property type="match status" value="1"/>
</dbReference>
<dbReference type="InterPro" id="IPR029026">
    <property type="entry name" value="tRNA_m1G_MTases_N"/>
</dbReference>
<dbReference type="EC" id="2.1.1.207" evidence="6"/>
<keyword evidence="1 6" id="KW-0963">Cytoplasm</keyword>
<dbReference type="GO" id="GO:0032259">
    <property type="term" value="P:methylation"/>
    <property type="evidence" value="ECO:0007669"/>
    <property type="project" value="UniProtKB-KW"/>
</dbReference>
<evidence type="ECO:0000313" key="8">
    <source>
        <dbReference type="EMBL" id="MCO6407067.1"/>
    </source>
</evidence>
<evidence type="ECO:0000313" key="9">
    <source>
        <dbReference type="Proteomes" id="UP001320715"/>
    </source>
</evidence>
<comment type="function">
    <text evidence="6">Methylates the ribose at the nucleotide 34 wobble position in the two leucyl isoacceptors tRNA(Leu)(CmAA) and tRNA(Leu)(cmnm5UmAA). Catalyzes the methyl transfer from S-adenosyl-L-methionine to the 2'-OH of the wobble nucleotide.</text>
</comment>
<dbReference type="PANTHER" id="PTHR42971">
    <property type="entry name" value="TRNA (CYTIDINE(34)-2'-O)-METHYLTRANSFERASE"/>
    <property type="match status" value="1"/>
</dbReference>
<comment type="caution">
    <text evidence="8">The sequence shown here is derived from an EMBL/GenBank/DDBJ whole genome shotgun (WGS) entry which is preliminary data.</text>
</comment>
<accession>A0ABT1CLH7</accession>
<feature type="binding site" evidence="6">
    <location>
        <position position="114"/>
    </location>
    <ligand>
        <name>S-adenosyl-L-methionine</name>
        <dbReference type="ChEBI" id="CHEBI:59789"/>
    </ligand>
</feature>
<dbReference type="CDD" id="cd18094">
    <property type="entry name" value="SpoU-like_TrmL"/>
    <property type="match status" value="1"/>
</dbReference>
<dbReference type="InterPro" id="IPR016914">
    <property type="entry name" value="TrmL"/>
</dbReference>
<evidence type="ECO:0000256" key="4">
    <source>
        <dbReference type="ARBA" id="ARBA00022691"/>
    </source>
</evidence>
<evidence type="ECO:0000256" key="3">
    <source>
        <dbReference type="ARBA" id="ARBA00022679"/>
    </source>
</evidence>
<proteinExistence type="inferred from homology"/>
<comment type="subunit">
    <text evidence="6">Homodimer.</text>
</comment>
<dbReference type="RefSeq" id="WP_252914524.1">
    <property type="nucleotide sequence ID" value="NZ_JAAAML010000001.1"/>
</dbReference>
<keyword evidence="5 6" id="KW-0819">tRNA processing</keyword>
<keyword evidence="9" id="KW-1185">Reference proteome</keyword>
<comment type="similarity">
    <text evidence="6">Belongs to the class IV-like SAM-binding methyltransferase superfamily. RNA methyltransferase TrmH family. TrmL subfamily.</text>
</comment>
<feature type="binding site" evidence="6">
    <location>
        <position position="89"/>
    </location>
    <ligand>
        <name>S-adenosyl-L-methionine</name>
        <dbReference type="ChEBI" id="CHEBI:59789"/>
    </ligand>
</feature>
<comment type="subcellular location">
    <subcellularLocation>
        <location evidence="6">Cytoplasm</location>
    </subcellularLocation>
</comment>
<sequence length="162" mass="17782">MTTETLSTSKPLIALYQPDIPGNTGSILRLGACLGIGVHIIGPAGFDMTDRALKRAGMDYIEMATLTRHDGWEEFEQWRQGEGRRLVLMTTRSATPYIDETAHTLTAQDVVLFGRESAGVPDRVHDAADARLTIPMIEGRRSLNLAMSVAIISGEINRRFGL</sequence>
<feature type="binding site" evidence="6">
    <location>
        <position position="134"/>
    </location>
    <ligand>
        <name>S-adenosyl-L-methionine</name>
        <dbReference type="ChEBI" id="CHEBI:59789"/>
    </ligand>
</feature>
<evidence type="ECO:0000256" key="5">
    <source>
        <dbReference type="ARBA" id="ARBA00022694"/>
    </source>
</evidence>
<dbReference type="PANTHER" id="PTHR42971:SF1">
    <property type="entry name" value="TRNA (CYTIDINE(34)-2'-O)-METHYLTRANSFERASE"/>
    <property type="match status" value="1"/>
</dbReference>
<keyword evidence="4 6" id="KW-0949">S-adenosyl-L-methionine</keyword>
<feature type="binding site" evidence="6">
    <location>
        <position position="142"/>
    </location>
    <ligand>
        <name>S-adenosyl-L-methionine</name>
        <dbReference type="ChEBI" id="CHEBI:59789"/>
    </ligand>
</feature>
<organism evidence="8 9">
    <name type="scientific">Hoeflea alexandrii</name>
    <dbReference type="NCBI Taxonomy" id="288436"/>
    <lineage>
        <taxon>Bacteria</taxon>
        <taxon>Pseudomonadati</taxon>
        <taxon>Pseudomonadota</taxon>
        <taxon>Alphaproteobacteria</taxon>
        <taxon>Hyphomicrobiales</taxon>
        <taxon>Rhizobiaceae</taxon>
        <taxon>Hoeflea</taxon>
    </lineage>
</organism>
<dbReference type="EMBL" id="JAAAML010000001">
    <property type="protein sequence ID" value="MCO6407067.1"/>
    <property type="molecule type" value="Genomic_DNA"/>
</dbReference>
<protein>
    <recommendedName>
        <fullName evidence="6">tRNA (cytidine(34)-2'-O)-methyltransferase</fullName>
        <ecNumber evidence="6">2.1.1.207</ecNumber>
    </recommendedName>
    <alternativeName>
        <fullName evidence="6">tRNA (cytidine/uridine-2'-O-)-methyltransferase TrmL</fullName>
    </alternativeName>
</protein>
<reference evidence="8 9" key="1">
    <citation type="submission" date="2020-01" db="EMBL/GenBank/DDBJ databases">
        <title>Genomes of bacteria type strains.</title>
        <authorList>
            <person name="Chen J."/>
            <person name="Zhu S."/>
            <person name="Yang J."/>
        </authorList>
    </citation>
    <scope>NUCLEOTIDE SEQUENCE [LARGE SCALE GENOMIC DNA]</scope>
    <source>
        <strain evidence="8 9">DSM 16655</strain>
    </source>
</reference>
<comment type="catalytic activity">
    <reaction evidence="6">
        <text>cytidine(34) in tRNA + S-adenosyl-L-methionine = 2'-O-methylcytidine(34) in tRNA + S-adenosyl-L-homocysteine + H(+)</text>
        <dbReference type="Rhea" id="RHEA:43084"/>
        <dbReference type="Rhea" id="RHEA-COMP:10331"/>
        <dbReference type="Rhea" id="RHEA-COMP:10332"/>
        <dbReference type="ChEBI" id="CHEBI:15378"/>
        <dbReference type="ChEBI" id="CHEBI:57856"/>
        <dbReference type="ChEBI" id="CHEBI:59789"/>
        <dbReference type="ChEBI" id="CHEBI:74495"/>
        <dbReference type="ChEBI" id="CHEBI:82748"/>
        <dbReference type="EC" id="2.1.1.207"/>
    </reaction>
</comment>